<evidence type="ECO:0000256" key="1">
    <source>
        <dbReference type="SAM" id="MobiDB-lite"/>
    </source>
</evidence>
<proteinExistence type="predicted"/>
<evidence type="ECO:0000313" key="2">
    <source>
        <dbReference type="EMBL" id="CBW73956.1"/>
    </source>
</evidence>
<dbReference type="AlphaFoldDB" id="E5AM79"/>
<dbReference type="KEGG" id="brh:RBRH_01655"/>
<organism evidence="2 3">
    <name type="scientific">Mycetohabitans rhizoxinica (strain DSM 19002 / CIP 109453 / HKI 454)</name>
    <name type="common">Paraburkholderia rhizoxinica</name>
    <dbReference type="NCBI Taxonomy" id="882378"/>
    <lineage>
        <taxon>Bacteria</taxon>
        <taxon>Pseudomonadati</taxon>
        <taxon>Pseudomonadota</taxon>
        <taxon>Betaproteobacteria</taxon>
        <taxon>Burkholderiales</taxon>
        <taxon>Burkholderiaceae</taxon>
        <taxon>Mycetohabitans</taxon>
    </lineage>
</organism>
<reference evidence="2 3" key="1">
    <citation type="journal article" date="2011" name="J. Bacteriol.">
        <title>Complete genome sequence of Burkholderia rhizoxinica, an endosymbiont of Rhizopus microsporus.</title>
        <authorList>
            <person name="Lackner G."/>
            <person name="Moebius N."/>
            <person name="Partida-Martinez L."/>
            <person name="Hertweck C."/>
        </authorList>
    </citation>
    <scope>NUCLEOTIDE SEQUENCE [LARGE SCALE GENOMIC DNA]</scope>
    <source>
        <strain evidence="3">DSM 19002 / CIP 109453 / HKI 454</strain>
    </source>
</reference>
<feature type="region of interest" description="Disordered" evidence="1">
    <location>
        <begin position="1"/>
        <end position="24"/>
    </location>
</feature>
<sequence>MAIDQRRPLTGHGDRPATATHRSRQFIAMAIDGGGH</sequence>
<dbReference type="EMBL" id="FR687359">
    <property type="protein sequence ID" value="CBW73956.1"/>
    <property type="molecule type" value="Genomic_DNA"/>
</dbReference>
<dbReference type="HOGENOM" id="CLU_3355081_0_0_4"/>
<gene>
    <name evidence="2" type="ordered locus">RBRH_01655</name>
</gene>
<protein>
    <submittedName>
        <fullName evidence="2">Uncharacterized protein</fullName>
    </submittedName>
</protein>
<feature type="compositionally biased region" description="Basic and acidic residues" evidence="1">
    <location>
        <begin position="1"/>
        <end position="15"/>
    </location>
</feature>
<accession>E5AM79</accession>
<dbReference type="Proteomes" id="UP000007437">
    <property type="component" value="Chromosome"/>
</dbReference>
<name>E5AM79_MYCRK</name>
<evidence type="ECO:0000313" key="3">
    <source>
        <dbReference type="Proteomes" id="UP000007437"/>
    </source>
</evidence>